<feature type="region of interest" description="Disordered" evidence="1">
    <location>
        <begin position="202"/>
        <end position="394"/>
    </location>
</feature>
<protein>
    <recommendedName>
        <fullName evidence="4">Protein WVD2-like 7</fullName>
    </recommendedName>
</protein>
<dbReference type="AlphaFoldDB" id="A0A218WVK8"/>
<evidence type="ECO:0000256" key="1">
    <source>
        <dbReference type="SAM" id="MobiDB-lite"/>
    </source>
</evidence>
<organism evidence="2 3">
    <name type="scientific">Punica granatum</name>
    <name type="common">Pomegranate</name>
    <dbReference type="NCBI Taxonomy" id="22663"/>
    <lineage>
        <taxon>Eukaryota</taxon>
        <taxon>Viridiplantae</taxon>
        <taxon>Streptophyta</taxon>
        <taxon>Embryophyta</taxon>
        <taxon>Tracheophyta</taxon>
        <taxon>Spermatophyta</taxon>
        <taxon>Magnoliopsida</taxon>
        <taxon>eudicotyledons</taxon>
        <taxon>Gunneridae</taxon>
        <taxon>Pentapetalae</taxon>
        <taxon>rosids</taxon>
        <taxon>malvids</taxon>
        <taxon>Myrtales</taxon>
        <taxon>Lythraceae</taxon>
        <taxon>Punica</taxon>
    </lineage>
</organism>
<reference evidence="3" key="1">
    <citation type="journal article" date="2017" name="Plant J.">
        <title>The pomegranate (Punica granatum L.) genome and the genomics of punicalagin biosynthesis.</title>
        <authorList>
            <person name="Qin G."/>
            <person name="Xu C."/>
            <person name="Ming R."/>
            <person name="Tang H."/>
            <person name="Guyot R."/>
            <person name="Kramer E.M."/>
            <person name="Hu Y."/>
            <person name="Yi X."/>
            <person name="Qi Y."/>
            <person name="Xu X."/>
            <person name="Gao Z."/>
            <person name="Pan H."/>
            <person name="Jian J."/>
            <person name="Tian Y."/>
            <person name="Yue Z."/>
            <person name="Xu Y."/>
        </authorList>
    </citation>
    <scope>NUCLEOTIDE SEQUENCE [LARGE SCALE GENOMIC DNA]</scope>
    <source>
        <strain evidence="3">cv. Dabenzi</strain>
    </source>
</reference>
<feature type="region of interest" description="Disordered" evidence="1">
    <location>
        <begin position="527"/>
        <end position="547"/>
    </location>
</feature>
<feature type="compositionally biased region" description="Basic and acidic residues" evidence="1">
    <location>
        <begin position="205"/>
        <end position="238"/>
    </location>
</feature>
<feature type="compositionally biased region" description="Basic and acidic residues" evidence="1">
    <location>
        <begin position="532"/>
        <end position="547"/>
    </location>
</feature>
<feature type="region of interest" description="Disordered" evidence="1">
    <location>
        <begin position="414"/>
        <end position="499"/>
    </location>
</feature>
<feature type="compositionally biased region" description="Polar residues" evidence="1">
    <location>
        <begin position="277"/>
        <end position="291"/>
    </location>
</feature>
<feature type="compositionally biased region" description="Low complexity" evidence="1">
    <location>
        <begin position="371"/>
        <end position="384"/>
    </location>
</feature>
<gene>
    <name evidence="2" type="ORF">CDL15_Pgr009657</name>
</gene>
<comment type="caution">
    <text evidence="2">The sequence shown here is derived from an EMBL/GenBank/DDBJ whole genome shotgun (WGS) entry which is preliminary data.</text>
</comment>
<name>A0A218WVK8_PUNGR</name>
<proteinExistence type="predicted"/>
<sequence>MPQLSFTLGEVFSLQSSVFIFAQLETGAVCGSVEIKVNPIILQISMALGSVVVIQSMGETAASGAALEVSVSFGRFENDSLSWEKWSTFSPNKYLEEVEKCATPGSVAEKKAYFEAHYRKIAARKAEQMEQEKQVQSGLCRSDADQGQGDLVRNAGDADYEVDRPAELNFDRGMEQEHFDRAMEQEMEPNEDDLITIECNSFSAEPERVQEEPRRSEDKTNYESEDENVKKEVQEREVMPPATITSAESQSQLQEDASQRQENTNIEMESNAVLQEENAQLNPPRNTQKNIKASKERDAPKIRKKPTSPLLKSPQITTPKVSKPISVSSTASTLCSSTRLRTVQSTPRSKNLNTPSTDSSKKVAPKSLHMSASPRPANSPASAPTSTRKSFIMESMGDKDIVKRAFKMFQSNVGKVDPPVDEKSPVSKQVPSRRTELSTSHSVVARKENGGARAGSAVQRGTKAAPTSFGFRSNEKPREVPQPVKKLQKKPNAKAREQTNIHLKAKEEKEAEIKTIRQGRDVKAASALASEQKSKLKSNLDKGRFQG</sequence>
<feature type="compositionally biased region" description="Polar residues" evidence="1">
    <location>
        <begin position="243"/>
        <end position="268"/>
    </location>
</feature>
<dbReference type="PANTHER" id="PTHR47286">
    <property type="entry name" value="F3I6.9 PROTEIN"/>
    <property type="match status" value="1"/>
</dbReference>
<feature type="compositionally biased region" description="Polar residues" evidence="1">
    <location>
        <begin position="426"/>
        <end position="442"/>
    </location>
</feature>
<dbReference type="PANTHER" id="PTHR47286:SF2">
    <property type="entry name" value="F3I6.9 PROTEIN"/>
    <property type="match status" value="1"/>
</dbReference>
<feature type="compositionally biased region" description="Low complexity" evidence="1">
    <location>
        <begin position="326"/>
        <end position="343"/>
    </location>
</feature>
<evidence type="ECO:0008006" key="4">
    <source>
        <dbReference type="Google" id="ProtNLM"/>
    </source>
</evidence>
<dbReference type="EMBL" id="MTKT01003224">
    <property type="protein sequence ID" value="OWM76012.1"/>
    <property type="molecule type" value="Genomic_DNA"/>
</dbReference>
<evidence type="ECO:0000313" key="3">
    <source>
        <dbReference type="Proteomes" id="UP000197138"/>
    </source>
</evidence>
<accession>A0A218WVK8</accession>
<feature type="compositionally biased region" description="Polar residues" evidence="1">
    <location>
        <begin position="344"/>
        <end position="358"/>
    </location>
</feature>
<dbReference type="Proteomes" id="UP000197138">
    <property type="component" value="Unassembled WGS sequence"/>
</dbReference>
<evidence type="ECO:0000313" key="2">
    <source>
        <dbReference type="EMBL" id="OWM76012.1"/>
    </source>
</evidence>
<feature type="region of interest" description="Disordered" evidence="1">
    <location>
        <begin position="133"/>
        <end position="157"/>
    </location>
</feature>